<dbReference type="EMBL" id="WVTA01000005">
    <property type="protein sequence ID" value="KAK3209713.1"/>
    <property type="molecule type" value="Genomic_DNA"/>
</dbReference>
<keyword evidence="3" id="KW-0732">Signal</keyword>
<evidence type="ECO:0000313" key="5">
    <source>
        <dbReference type="Proteomes" id="UP001280581"/>
    </source>
</evidence>
<sequence length="379" mass="42203">MILRIALLLASSVLLRVNAEVAPEVTIVEEGYNYIAKLSCLGCPFLFQDTSKGSKEPWTERKDDNALLLNISLPYDSAFLSVNDAPLYSGHRVLPRIHANQVVQDLSVDELKATLSTGQLEASHETNLGGGFFGLSYRHSLRNVKTSSGLEALVFQIDIVELYSDLTEPALQYKLWDPNQQMLEVLLIQKPILSASEPSPVFEILNVKFVPRSLTATSRRTMHYLAWDDHGKIGTPSHYFSSIITAFTSFLTSGFWALFGFIMAVIIVFIVVVLMCVFGWEFWRDDYEKAQQRKHRRKLSHLYDLTSKNKTPFHHADLPSPPSNPHITQPEGEPSINLLINSSSPSLKELPPPGDPSSLTPPSLFSSPPPLSSILSSTP</sequence>
<keyword evidence="2" id="KW-0812">Transmembrane</keyword>
<proteinExistence type="predicted"/>
<evidence type="ECO:0000256" key="3">
    <source>
        <dbReference type="SAM" id="SignalP"/>
    </source>
</evidence>
<feature type="signal peptide" evidence="3">
    <location>
        <begin position="1"/>
        <end position="19"/>
    </location>
</feature>
<keyword evidence="2" id="KW-0472">Membrane</keyword>
<feature type="chain" id="PRO_5042888564" evidence="3">
    <location>
        <begin position="20"/>
        <end position="379"/>
    </location>
</feature>
<keyword evidence="5" id="KW-1185">Reference proteome</keyword>
<organism evidence="4 5">
    <name type="scientific">Pseudopithomyces chartarum</name>
    <dbReference type="NCBI Taxonomy" id="1892770"/>
    <lineage>
        <taxon>Eukaryota</taxon>
        <taxon>Fungi</taxon>
        <taxon>Dikarya</taxon>
        <taxon>Ascomycota</taxon>
        <taxon>Pezizomycotina</taxon>
        <taxon>Dothideomycetes</taxon>
        <taxon>Pleosporomycetidae</taxon>
        <taxon>Pleosporales</taxon>
        <taxon>Massarineae</taxon>
        <taxon>Didymosphaeriaceae</taxon>
        <taxon>Pseudopithomyces</taxon>
    </lineage>
</organism>
<comment type="caution">
    <text evidence="4">The sequence shown here is derived from an EMBL/GenBank/DDBJ whole genome shotgun (WGS) entry which is preliminary data.</text>
</comment>
<evidence type="ECO:0000256" key="1">
    <source>
        <dbReference type="SAM" id="MobiDB-lite"/>
    </source>
</evidence>
<evidence type="ECO:0000313" key="4">
    <source>
        <dbReference type="EMBL" id="KAK3209713.1"/>
    </source>
</evidence>
<dbReference type="Proteomes" id="UP001280581">
    <property type="component" value="Unassembled WGS sequence"/>
</dbReference>
<reference evidence="4 5" key="1">
    <citation type="submission" date="2021-02" db="EMBL/GenBank/DDBJ databases">
        <title>Genome assembly of Pseudopithomyces chartarum.</title>
        <authorList>
            <person name="Jauregui R."/>
            <person name="Singh J."/>
            <person name="Voisey C."/>
        </authorList>
    </citation>
    <scope>NUCLEOTIDE SEQUENCE [LARGE SCALE GENOMIC DNA]</scope>
    <source>
        <strain evidence="4 5">AGR01</strain>
    </source>
</reference>
<dbReference type="AlphaFoldDB" id="A0AAN6LZM8"/>
<keyword evidence="2" id="KW-1133">Transmembrane helix</keyword>
<feature type="transmembrane region" description="Helical" evidence="2">
    <location>
        <begin position="255"/>
        <end position="283"/>
    </location>
</feature>
<feature type="region of interest" description="Disordered" evidence="1">
    <location>
        <begin position="313"/>
        <end position="379"/>
    </location>
</feature>
<evidence type="ECO:0000256" key="2">
    <source>
        <dbReference type="SAM" id="Phobius"/>
    </source>
</evidence>
<feature type="compositionally biased region" description="Low complexity" evidence="1">
    <location>
        <begin position="356"/>
        <end position="379"/>
    </location>
</feature>
<gene>
    <name evidence="4" type="ORF">GRF29_44g466154</name>
</gene>
<feature type="compositionally biased region" description="Low complexity" evidence="1">
    <location>
        <begin position="334"/>
        <end position="349"/>
    </location>
</feature>
<protein>
    <submittedName>
        <fullName evidence="4">Uncharacterized protein</fullName>
    </submittedName>
</protein>
<name>A0AAN6LZM8_9PLEO</name>
<accession>A0AAN6LZM8</accession>